<evidence type="ECO:0000256" key="3">
    <source>
        <dbReference type="ARBA" id="ARBA00023239"/>
    </source>
</evidence>
<evidence type="ECO:0000256" key="1">
    <source>
        <dbReference type="ARBA" id="ARBA00009662"/>
    </source>
</evidence>
<sequence>FRSFYNLLHMQGDASWDLNYKGDFCLQPLQILTEKLNSKEHKRTSMSTQANIESILSGNVTVHIFGYGSLTWKPDFDYDRSFVGYVKGYERRFWQASTYHRGTKEHPGRCVTLTPVENGTTWGLVYEISDTSKIATALDYLNVREQKIGGYEVYVVPVHPLDSCDQKHEAMYSILYIATPECKGFLGEDSYDKLAGDIATSCGKIGHNIEYLFRLTDFMREFLPGEPDEHLYTLDRLVRRKTGVNENGTETWFELLDKTDFERLVYPPSKYDYKKLWRKAIMRQVRKKSKIDRWALLLLQIDNMRDRRSDLLEKVEFGTSLDIGDDELYGVDEIDENGNVVRRSRSRGVSECSSYCGSPP</sequence>
<dbReference type="Gene3D" id="3.10.490.10">
    <property type="entry name" value="Gamma-glutamyl cyclotransferase-like"/>
    <property type="match status" value="1"/>
</dbReference>
<dbReference type="OrthoDB" id="60251at2759"/>
<dbReference type="PANTHER" id="PTHR12192">
    <property type="entry name" value="CATION TRANSPORT PROTEIN CHAC-RELATED"/>
    <property type="match status" value="1"/>
</dbReference>
<evidence type="ECO:0000256" key="4">
    <source>
        <dbReference type="ARBA" id="ARBA00048073"/>
    </source>
</evidence>
<dbReference type="CDD" id="cd06661">
    <property type="entry name" value="GGCT_like"/>
    <property type="match status" value="1"/>
</dbReference>
<keyword evidence="3" id="KW-0456">Lyase</keyword>
<comment type="similarity">
    <text evidence="1">Belongs to the gamma-glutamylcyclotransferase family. ChaC subfamily.</text>
</comment>
<dbReference type="EC" id="4.3.2.7" evidence="2"/>
<name>A0A7M5UYK1_9CNID</name>
<reference evidence="5" key="1">
    <citation type="submission" date="2021-01" db="UniProtKB">
        <authorList>
            <consortium name="EnsemblMetazoa"/>
        </authorList>
    </citation>
    <scope>IDENTIFICATION</scope>
</reference>
<dbReference type="InterPro" id="IPR013024">
    <property type="entry name" value="GGCT-like"/>
</dbReference>
<dbReference type="GO" id="GO:0006751">
    <property type="term" value="P:glutathione catabolic process"/>
    <property type="evidence" value="ECO:0007669"/>
    <property type="project" value="InterPro"/>
</dbReference>
<dbReference type="PANTHER" id="PTHR12192:SF26">
    <property type="entry name" value="GLUTATHIONE-SPECIFIC GAMMA-GLUTAMYLCYCLOTRANSFERASE 1"/>
    <property type="match status" value="1"/>
</dbReference>
<dbReference type="InterPro" id="IPR036568">
    <property type="entry name" value="GGCT-like_sf"/>
</dbReference>
<evidence type="ECO:0000313" key="5">
    <source>
        <dbReference type="EnsemblMetazoa" id="CLYHEMP000402.2"/>
    </source>
</evidence>
<accession>A0A7M5UYK1</accession>
<evidence type="ECO:0000256" key="2">
    <source>
        <dbReference type="ARBA" id="ARBA00012344"/>
    </source>
</evidence>
<organism evidence="5 6">
    <name type="scientific">Clytia hemisphaerica</name>
    <dbReference type="NCBI Taxonomy" id="252671"/>
    <lineage>
        <taxon>Eukaryota</taxon>
        <taxon>Metazoa</taxon>
        <taxon>Cnidaria</taxon>
        <taxon>Hydrozoa</taxon>
        <taxon>Hydroidolina</taxon>
        <taxon>Leptothecata</taxon>
        <taxon>Obeliida</taxon>
        <taxon>Clytiidae</taxon>
        <taxon>Clytia</taxon>
    </lineage>
</organism>
<proteinExistence type="inferred from homology"/>
<dbReference type="EnsemblMetazoa" id="CLYHEMT000402.2">
    <property type="protein sequence ID" value="CLYHEMP000402.2"/>
    <property type="gene ID" value="CLYHEMG000402"/>
</dbReference>
<dbReference type="InterPro" id="IPR006840">
    <property type="entry name" value="ChaC"/>
</dbReference>
<dbReference type="GO" id="GO:0005737">
    <property type="term" value="C:cytoplasm"/>
    <property type="evidence" value="ECO:0007669"/>
    <property type="project" value="TreeGrafter"/>
</dbReference>
<dbReference type="SUPFAM" id="SSF110857">
    <property type="entry name" value="Gamma-glutamyl cyclotransferase-like"/>
    <property type="match status" value="1"/>
</dbReference>
<protein>
    <recommendedName>
        <fullName evidence="2">glutathione-specific gamma-glutamylcyclotransferase</fullName>
        <ecNumber evidence="2">4.3.2.7</ecNumber>
    </recommendedName>
</protein>
<dbReference type="AlphaFoldDB" id="A0A7M5UYK1"/>
<dbReference type="Pfam" id="PF04752">
    <property type="entry name" value="ChaC"/>
    <property type="match status" value="1"/>
</dbReference>
<evidence type="ECO:0000313" key="6">
    <source>
        <dbReference type="Proteomes" id="UP000594262"/>
    </source>
</evidence>
<keyword evidence="6" id="KW-1185">Reference proteome</keyword>
<dbReference type="GO" id="GO:0061928">
    <property type="term" value="F:glutathione specific gamma-glutamylcyclotransferase activity"/>
    <property type="evidence" value="ECO:0007669"/>
    <property type="project" value="UniProtKB-EC"/>
</dbReference>
<comment type="catalytic activity">
    <reaction evidence="4">
        <text>glutathione = L-cysteinylglycine + 5-oxo-L-proline</text>
        <dbReference type="Rhea" id="RHEA:47724"/>
        <dbReference type="ChEBI" id="CHEBI:57925"/>
        <dbReference type="ChEBI" id="CHEBI:58402"/>
        <dbReference type="ChEBI" id="CHEBI:61694"/>
        <dbReference type="EC" id="4.3.2.7"/>
    </reaction>
</comment>
<dbReference type="Proteomes" id="UP000594262">
    <property type="component" value="Unplaced"/>
</dbReference>